<evidence type="ECO:0000313" key="17">
    <source>
        <dbReference type="Proteomes" id="UP001595607"/>
    </source>
</evidence>
<comment type="subcellular location">
    <subcellularLocation>
        <location evidence="3">Cytoplasm</location>
    </subcellularLocation>
</comment>
<reference evidence="17" key="1">
    <citation type="journal article" date="2019" name="Int. J. Syst. Evol. Microbiol.">
        <title>The Global Catalogue of Microorganisms (GCM) 10K type strain sequencing project: providing services to taxonomists for standard genome sequencing and annotation.</title>
        <authorList>
            <consortium name="The Broad Institute Genomics Platform"/>
            <consortium name="The Broad Institute Genome Sequencing Center for Infectious Disease"/>
            <person name="Wu L."/>
            <person name="Ma J."/>
        </authorList>
    </citation>
    <scope>NUCLEOTIDE SEQUENCE [LARGE SCALE GENOMIC DNA]</scope>
    <source>
        <strain evidence="17">KCTC 22245</strain>
    </source>
</reference>
<evidence type="ECO:0000256" key="5">
    <source>
        <dbReference type="ARBA" id="ARBA00012232"/>
    </source>
</evidence>
<dbReference type="SUPFAM" id="SSF52009">
    <property type="entry name" value="Phosphohistidine domain"/>
    <property type="match status" value="1"/>
</dbReference>
<dbReference type="Pfam" id="PF01590">
    <property type="entry name" value="GAF"/>
    <property type="match status" value="1"/>
</dbReference>
<feature type="coiled-coil region" evidence="14">
    <location>
        <begin position="215"/>
        <end position="242"/>
    </location>
</feature>
<dbReference type="Gene3D" id="3.30.450.40">
    <property type="match status" value="1"/>
</dbReference>
<evidence type="ECO:0000256" key="12">
    <source>
        <dbReference type="ARBA" id="ARBA00022777"/>
    </source>
</evidence>
<dbReference type="EMBL" id="JBHRVA010000003">
    <property type="protein sequence ID" value="MFC3303399.1"/>
    <property type="molecule type" value="Genomic_DNA"/>
</dbReference>
<dbReference type="PANTHER" id="PTHR46244:SF6">
    <property type="entry name" value="PHOSPHOENOLPYRUVATE-PROTEIN PHOSPHOTRANSFERASE"/>
    <property type="match status" value="1"/>
</dbReference>
<dbReference type="InterPro" id="IPR008731">
    <property type="entry name" value="PTS_EIN"/>
</dbReference>
<evidence type="ECO:0000256" key="4">
    <source>
        <dbReference type="ARBA" id="ARBA00007837"/>
    </source>
</evidence>
<evidence type="ECO:0000256" key="9">
    <source>
        <dbReference type="ARBA" id="ARBA00022679"/>
    </source>
</evidence>
<dbReference type="InterPro" id="IPR050499">
    <property type="entry name" value="PEP-utilizing_PTS_enzyme"/>
</dbReference>
<dbReference type="InterPro" id="IPR000121">
    <property type="entry name" value="PEP_util_C"/>
</dbReference>
<dbReference type="InterPro" id="IPR029016">
    <property type="entry name" value="GAF-like_dom_sf"/>
</dbReference>
<comment type="catalytic activity">
    <reaction evidence="1">
        <text>L-histidyl-[protein] + phosphoenolpyruvate = N(pros)-phospho-L-histidyl-[protein] + pyruvate</text>
        <dbReference type="Rhea" id="RHEA:23880"/>
        <dbReference type="Rhea" id="RHEA-COMP:9745"/>
        <dbReference type="Rhea" id="RHEA-COMP:9746"/>
        <dbReference type="ChEBI" id="CHEBI:15361"/>
        <dbReference type="ChEBI" id="CHEBI:29979"/>
        <dbReference type="ChEBI" id="CHEBI:58702"/>
        <dbReference type="ChEBI" id="CHEBI:64837"/>
        <dbReference type="EC" id="2.7.3.9"/>
    </reaction>
</comment>
<evidence type="ECO:0000256" key="8">
    <source>
        <dbReference type="ARBA" id="ARBA00022597"/>
    </source>
</evidence>
<accession>A0ABV7MD52</accession>
<dbReference type="Pfam" id="PF00391">
    <property type="entry name" value="PEP-utilizers"/>
    <property type="match status" value="1"/>
</dbReference>
<evidence type="ECO:0000256" key="13">
    <source>
        <dbReference type="ARBA" id="ARBA00022842"/>
    </source>
</evidence>
<dbReference type="InterPro" id="IPR003018">
    <property type="entry name" value="GAF"/>
</dbReference>
<dbReference type="InterPro" id="IPR008279">
    <property type="entry name" value="PEP-util_enz_mobile_dom"/>
</dbReference>
<keyword evidence="17" id="KW-1185">Reference proteome</keyword>
<dbReference type="EC" id="2.7.3.9" evidence="5"/>
<evidence type="ECO:0000256" key="14">
    <source>
        <dbReference type="SAM" id="Coils"/>
    </source>
</evidence>
<dbReference type="InterPro" id="IPR040442">
    <property type="entry name" value="Pyrv_kinase-like_dom_sf"/>
</dbReference>
<keyword evidence="12" id="KW-0418">Kinase</keyword>
<dbReference type="SMART" id="SM00065">
    <property type="entry name" value="GAF"/>
    <property type="match status" value="1"/>
</dbReference>
<feature type="domain" description="GAF" evidence="15">
    <location>
        <begin position="27"/>
        <end position="173"/>
    </location>
</feature>
<evidence type="ECO:0000256" key="3">
    <source>
        <dbReference type="ARBA" id="ARBA00004496"/>
    </source>
</evidence>
<comment type="cofactor">
    <cofactor evidence="2">
        <name>Mg(2+)</name>
        <dbReference type="ChEBI" id="CHEBI:18420"/>
    </cofactor>
</comment>
<keyword evidence="10" id="KW-0598">Phosphotransferase system</keyword>
<dbReference type="InterPro" id="IPR036637">
    <property type="entry name" value="Phosphohistidine_dom_sf"/>
</dbReference>
<evidence type="ECO:0000256" key="7">
    <source>
        <dbReference type="ARBA" id="ARBA00022490"/>
    </source>
</evidence>
<evidence type="ECO:0000259" key="15">
    <source>
        <dbReference type="SMART" id="SM00065"/>
    </source>
</evidence>
<dbReference type="Pfam" id="PF02896">
    <property type="entry name" value="PEP-utilizers_C"/>
    <property type="match status" value="1"/>
</dbReference>
<comment type="caution">
    <text evidence="16">The sequence shown here is derived from an EMBL/GenBank/DDBJ whole genome shotgun (WGS) entry which is preliminary data.</text>
</comment>
<keyword evidence="9 16" id="KW-0808">Transferase</keyword>
<dbReference type="Gene3D" id="1.10.274.10">
    <property type="entry name" value="PtsI, HPr-binding domain"/>
    <property type="match status" value="1"/>
</dbReference>
<dbReference type="GO" id="GO:0008965">
    <property type="term" value="F:phosphoenolpyruvate-protein phosphotransferase activity"/>
    <property type="evidence" value="ECO:0007669"/>
    <property type="project" value="UniProtKB-EC"/>
</dbReference>
<dbReference type="Gene3D" id="3.50.30.10">
    <property type="entry name" value="Phosphohistidine domain"/>
    <property type="match status" value="1"/>
</dbReference>
<evidence type="ECO:0000256" key="2">
    <source>
        <dbReference type="ARBA" id="ARBA00001946"/>
    </source>
</evidence>
<keyword evidence="14" id="KW-0175">Coiled coil</keyword>
<dbReference type="Gene3D" id="3.20.20.60">
    <property type="entry name" value="Phosphoenolpyruvate-binding domains"/>
    <property type="match status" value="1"/>
</dbReference>
<dbReference type="Proteomes" id="UP001595607">
    <property type="component" value="Unassembled WGS sequence"/>
</dbReference>
<keyword evidence="13" id="KW-0460">Magnesium</keyword>
<dbReference type="SUPFAM" id="SSF55781">
    <property type="entry name" value="GAF domain-like"/>
    <property type="match status" value="1"/>
</dbReference>
<proteinExistence type="inferred from homology"/>
<dbReference type="NCBIfam" id="TIGR01417">
    <property type="entry name" value="PTS_I_fam"/>
    <property type="match status" value="1"/>
</dbReference>
<sequence>MNLPPRMAPTPRVLLRQLREVMAEESDAQTRLDHLVQAIARNMVADVCSIYVRRADDMLELFATEGLAREAVHQTRLRWDEGLVGLVARTGRPINPRRASQHPEFSFRPETGEDELNAFLGVPIIRSGKVIGVLTIQNQTTRAYAEDEIEAAQMVATVLAEIISSERFLSEREVAEVQEMIHGPEYEIGTAIVPGVVRGTAYLLTPKRSGGNIFARDMAAEKRRLSEALTELQKSVDDMMARDRALSHISREVLEVYRLFAYDRGWARRLEEKIMAGLNAEAAVEQVQQENRNQMRAASDPYLRERMHDLDDLSRRLLRTLRGEEKGHELPDNAVILAETLGPAELLELDRKKVAALVLAEASSNSHAAVVARSLRLPMVSGLAKIIDRAEQGDDIIVDGGSGEVFLRPTPEGIATYEEKARIRTEQLARYQLRKDEPAVTKDGVRVRVEMNAGLVMDMELLREVGADGVGLFRTELQFLVGKTLPSVTEQTETYASVMDAAQGARVVFRTADIGSDKRAGYMHGPVEANPAMGWRGLRVATDREGLLRMQLRALITAANGRPLTVLLPLVTTSEEMAHAWELIDKEIARTKKVGEPIPEKLEVGAMVEIPSAAWDVRGLAKYADFLSIGGNDLAQFFYAADRESDLVSSRYDYLSRPFVSFLKRIVDEAGDLVALGYCGEQAADPLMALALIGIGYDRLSVAASAVMPLKQMVRSIDRAQLMARMDRLLKEETGIPLRQRMTQLADDLGVPAYRAV</sequence>
<keyword evidence="7" id="KW-0963">Cytoplasm</keyword>
<evidence type="ECO:0000256" key="1">
    <source>
        <dbReference type="ARBA" id="ARBA00000683"/>
    </source>
</evidence>
<protein>
    <recommendedName>
        <fullName evidence="5">phosphoenolpyruvate--protein phosphotransferase</fullName>
        <ecNumber evidence="5">2.7.3.9</ecNumber>
    </recommendedName>
</protein>
<dbReference type="SUPFAM" id="SSF51621">
    <property type="entry name" value="Phosphoenolpyruvate/pyruvate domain"/>
    <property type="match status" value="1"/>
</dbReference>
<dbReference type="PANTHER" id="PTHR46244">
    <property type="entry name" value="PHOSPHOENOLPYRUVATE-PROTEIN PHOSPHOTRANSFERASE"/>
    <property type="match status" value="1"/>
</dbReference>
<dbReference type="InterPro" id="IPR006318">
    <property type="entry name" value="PTS_EI-like"/>
</dbReference>
<name>A0ABV7MD52_9PROT</name>
<keyword evidence="11" id="KW-0479">Metal-binding</keyword>
<dbReference type="RefSeq" id="WP_189575944.1">
    <property type="nucleotide sequence ID" value="NZ_BMXU01000002.1"/>
</dbReference>
<comment type="similarity">
    <text evidence="4">Belongs to the PEP-utilizing enzyme family.</text>
</comment>
<dbReference type="InterPro" id="IPR036618">
    <property type="entry name" value="PtsI_HPr-bd_sf"/>
</dbReference>
<organism evidence="16 17">
    <name type="scientific">Parvularcula lutaonensis</name>
    <dbReference type="NCBI Taxonomy" id="491923"/>
    <lineage>
        <taxon>Bacteria</taxon>
        <taxon>Pseudomonadati</taxon>
        <taxon>Pseudomonadota</taxon>
        <taxon>Alphaproteobacteria</taxon>
        <taxon>Parvularculales</taxon>
        <taxon>Parvularculaceae</taxon>
        <taxon>Parvularcula</taxon>
    </lineage>
</organism>
<gene>
    <name evidence="16" type="primary">ptsP</name>
    <name evidence="16" type="ORF">ACFONP_11720</name>
</gene>
<evidence type="ECO:0000256" key="10">
    <source>
        <dbReference type="ARBA" id="ARBA00022683"/>
    </source>
</evidence>
<keyword evidence="8" id="KW-0762">Sugar transport</keyword>
<dbReference type="SUPFAM" id="SSF47831">
    <property type="entry name" value="Enzyme I of the PEP:sugar phosphotransferase system HPr-binding (sub)domain"/>
    <property type="match status" value="1"/>
</dbReference>
<dbReference type="InterPro" id="IPR015813">
    <property type="entry name" value="Pyrv/PenolPyrv_kinase-like_dom"/>
</dbReference>
<dbReference type="Pfam" id="PF05524">
    <property type="entry name" value="PEP-utilisers_N"/>
    <property type="match status" value="1"/>
</dbReference>
<dbReference type="PRINTS" id="PR01736">
    <property type="entry name" value="PHPHTRNFRASE"/>
</dbReference>
<evidence type="ECO:0000256" key="11">
    <source>
        <dbReference type="ARBA" id="ARBA00022723"/>
    </source>
</evidence>
<evidence type="ECO:0000313" key="16">
    <source>
        <dbReference type="EMBL" id="MFC3303399.1"/>
    </source>
</evidence>
<evidence type="ECO:0000256" key="6">
    <source>
        <dbReference type="ARBA" id="ARBA00022448"/>
    </source>
</evidence>
<keyword evidence="6" id="KW-0813">Transport</keyword>